<feature type="compositionally biased region" description="Basic residues" evidence="1">
    <location>
        <begin position="12"/>
        <end position="26"/>
    </location>
</feature>
<comment type="caution">
    <text evidence="2">The sequence shown here is derived from an EMBL/GenBank/DDBJ whole genome shotgun (WGS) entry which is preliminary data.</text>
</comment>
<keyword evidence="3" id="KW-1185">Reference proteome</keyword>
<evidence type="ECO:0000256" key="1">
    <source>
        <dbReference type="SAM" id="MobiDB-lite"/>
    </source>
</evidence>
<evidence type="ECO:0000313" key="2">
    <source>
        <dbReference type="EMBL" id="KAK5626594.1"/>
    </source>
</evidence>
<feature type="compositionally biased region" description="Polar residues" evidence="1">
    <location>
        <begin position="1"/>
        <end position="11"/>
    </location>
</feature>
<evidence type="ECO:0000313" key="3">
    <source>
        <dbReference type="Proteomes" id="UP001305414"/>
    </source>
</evidence>
<feature type="compositionally biased region" description="Acidic residues" evidence="1">
    <location>
        <begin position="113"/>
        <end position="129"/>
    </location>
</feature>
<dbReference type="Proteomes" id="UP001305414">
    <property type="component" value="Unassembled WGS sequence"/>
</dbReference>
<reference evidence="2 3" key="1">
    <citation type="submission" date="2023-10" db="EMBL/GenBank/DDBJ databases">
        <title>Draft genome sequence of Xylaria bambusicola isolate GMP-LS, the root and basal stem rot pathogen of sugarcane in Indonesia.</title>
        <authorList>
            <person name="Selvaraj P."/>
            <person name="Muralishankar V."/>
            <person name="Muruganantham S."/>
            <person name="Sp S."/>
            <person name="Haryani S."/>
            <person name="Lau K.J.X."/>
            <person name="Naqvi N.I."/>
        </authorList>
    </citation>
    <scope>NUCLEOTIDE SEQUENCE [LARGE SCALE GENOMIC DNA]</scope>
    <source>
        <strain evidence="2">GMP-LS</strain>
    </source>
</reference>
<accession>A0AAN7UIT5</accession>
<dbReference type="AlphaFoldDB" id="A0AAN7UIT5"/>
<proteinExistence type="predicted"/>
<name>A0AAN7UIT5_9PEZI</name>
<dbReference type="EMBL" id="JAWHQM010000003">
    <property type="protein sequence ID" value="KAK5626594.1"/>
    <property type="molecule type" value="Genomic_DNA"/>
</dbReference>
<gene>
    <name evidence="2" type="ORF">RRF57_002309</name>
</gene>
<protein>
    <submittedName>
        <fullName evidence="2">Uncharacterized protein</fullName>
    </submittedName>
</protein>
<feature type="region of interest" description="Disordered" evidence="1">
    <location>
        <begin position="1"/>
        <end position="26"/>
    </location>
</feature>
<organism evidence="2 3">
    <name type="scientific">Xylaria bambusicola</name>
    <dbReference type="NCBI Taxonomy" id="326684"/>
    <lineage>
        <taxon>Eukaryota</taxon>
        <taxon>Fungi</taxon>
        <taxon>Dikarya</taxon>
        <taxon>Ascomycota</taxon>
        <taxon>Pezizomycotina</taxon>
        <taxon>Sordariomycetes</taxon>
        <taxon>Xylariomycetidae</taxon>
        <taxon>Xylariales</taxon>
        <taxon>Xylariaceae</taxon>
        <taxon>Xylaria</taxon>
    </lineage>
</organism>
<feature type="compositionally biased region" description="Polar residues" evidence="1">
    <location>
        <begin position="135"/>
        <end position="149"/>
    </location>
</feature>
<feature type="region of interest" description="Disordered" evidence="1">
    <location>
        <begin position="111"/>
        <end position="158"/>
    </location>
</feature>
<sequence length="158" mass="18701">MSSLQGLQLSTKKPRRSDTRRRKPAGFRDRRRFLNMQLHHSIDQIHLRQQILHYHITQLTKGDKYLRKHFNLLQRYYEQALSLSTLETRSYLKYIDLYELRGFSTSTITGLESSDDDLEDISDDEEQDEDYFHNASFSGTSESPQQRSTTRIEEPPDS</sequence>